<reference evidence="3 4" key="1">
    <citation type="submission" date="2021-10" db="EMBL/GenBank/DDBJ databases">
        <authorList>
            <person name="Criscuolo A."/>
        </authorList>
    </citation>
    <scope>NUCLEOTIDE SEQUENCE [LARGE SCALE GENOMIC DNA]</scope>
    <source>
        <strain evidence="4">CIP 111883</strain>
    </source>
</reference>
<evidence type="ECO:0000259" key="1">
    <source>
        <dbReference type="Pfam" id="PF00534"/>
    </source>
</evidence>
<protein>
    <submittedName>
        <fullName evidence="3">N-acetylgalactosamine-N, N'-diacetylbacillosaminyl-diphospho-undecaprenol 4-alpha-N-acetylgalactosaminyltransferase</fullName>
        <ecNumber evidence="3">2.4.1.291</ecNumber>
    </submittedName>
</protein>
<dbReference type="PANTHER" id="PTHR12526">
    <property type="entry name" value="GLYCOSYLTRANSFERASE"/>
    <property type="match status" value="1"/>
</dbReference>
<dbReference type="EMBL" id="CAKJTJ010000010">
    <property type="protein sequence ID" value="CAG9621412.1"/>
    <property type="molecule type" value="Genomic_DNA"/>
</dbReference>
<evidence type="ECO:0000313" key="3">
    <source>
        <dbReference type="EMBL" id="CAG9621412.1"/>
    </source>
</evidence>
<evidence type="ECO:0000313" key="4">
    <source>
        <dbReference type="Proteomes" id="UP000789833"/>
    </source>
</evidence>
<keyword evidence="3" id="KW-0808">Transferase</keyword>
<gene>
    <name evidence="3" type="primary">pglJ_2</name>
    <name evidence="3" type="ORF">BACCIP111883_02185</name>
</gene>
<dbReference type="RefSeq" id="WP_230501306.1">
    <property type="nucleotide sequence ID" value="NZ_CAKJTJ010000010.1"/>
</dbReference>
<dbReference type="Proteomes" id="UP000789833">
    <property type="component" value="Unassembled WGS sequence"/>
</dbReference>
<feature type="domain" description="Glycosyltransferase subfamily 4-like N-terminal" evidence="2">
    <location>
        <begin position="13"/>
        <end position="171"/>
    </location>
</feature>
<sequence>MMHISLFIPVLTYGGAEKVVISLANGLVEKGHKVDLVIIKREGALIKKVSPKVKLVELGANKTFLSIMKLRRYLTSSQPDVFLSGLDNANIVASIATRMANVNTKHFITLHTNLKQSYKHPRTIFHHFYPYLMRNLFRRADGFIAVSSCVAKNSGAFLNIPNDIIEVIYNPAIDKNMNEMALDAVEHPWLDDSSFFTIVAVGRIFEAKDYPMLLNAFNKVLSFIPNARLIILGDGNKTIKDEMARIISSGKMEHAIDIHGFVDNPYPFIKKASLFVLSSKWEGFGNVLVEALYLGTPVISTACECGPSEILKNGEFGTLVEVGDSDEMANSILDYIKNGKK</sequence>
<evidence type="ECO:0000259" key="2">
    <source>
        <dbReference type="Pfam" id="PF13439"/>
    </source>
</evidence>
<comment type="caution">
    <text evidence="3">The sequence shown here is derived from an EMBL/GenBank/DDBJ whole genome shotgun (WGS) entry which is preliminary data.</text>
</comment>
<dbReference type="Gene3D" id="3.40.50.2000">
    <property type="entry name" value="Glycogen Phosphorylase B"/>
    <property type="match status" value="2"/>
</dbReference>
<organism evidence="3 4">
    <name type="scientific">Sutcliffiella rhizosphaerae</name>
    <dbReference type="NCBI Taxonomy" id="2880967"/>
    <lineage>
        <taxon>Bacteria</taxon>
        <taxon>Bacillati</taxon>
        <taxon>Bacillota</taxon>
        <taxon>Bacilli</taxon>
        <taxon>Bacillales</taxon>
        <taxon>Bacillaceae</taxon>
        <taxon>Sutcliffiella</taxon>
    </lineage>
</organism>
<name>A0ABM8YN74_9BACI</name>
<dbReference type="Pfam" id="PF00534">
    <property type="entry name" value="Glycos_transf_1"/>
    <property type="match status" value="1"/>
</dbReference>
<dbReference type="Pfam" id="PF13439">
    <property type="entry name" value="Glyco_transf_4"/>
    <property type="match status" value="1"/>
</dbReference>
<feature type="domain" description="Glycosyl transferase family 1" evidence="1">
    <location>
        <begin position="196"/>
        <end position="340"/>
    </location>
</feature>
<accession>A0ABM8YN74</accession>
<keyword evidence="4" id="KW-1185">Reference proteome</keyword>
<dbReference type="SUPFAM" id="SSF53756">
    <property type="entry name" value="UDP-Glycosyltransferase/glycogen phosphorylase"/>
    <property type="match status" value="1"/>
</dbReference>
<dbReference type="GO" id="GO:0016757">
    <property type="term" value="F:glycosyltransferase activity"/>
    <property type="evidence" value="ECO:0007669"/>
    <property type="project" value="UniProtKB-KW"/>
</dbReference>
<dbReference type="PANTHER" id="PTHR12526:SF630">
    <property type="entry name" value="GLYCOSYLTRANSFERASE"/>
    <property type="match status" value="1"/>
</dbReference>
<keyword evidence="3" id="KW-0328">Glycosyltransferase</keyword>
<dbReference type="InterPro" id="IPR028098">
    <property type="entry name" value="Glyco_trans_4-like_N"/>
</dbReference>
<dbReference type="EC" id="2.4.1.291" evidence="3"/>
<dbReference type="CDD" id="cd03811">
    <property type="entry name" value="GT4_GT28_WabH-like"/>
    <property type="match status" value="1"/>
</dbReference>
<proteinExistence type="predicted"/>
<dbReference type="InterPro" id="IPR001296">
    <property type="entry name" value="Glyco_trans_1"/>
</dbReference>